<evidence type="ECO:0000313" key="4">
    <source>
        <dbReference type="Proteomes" id="UP000616769"/>
    </source>
</evidence>
<dbReference type="Gene3D" id="1.25.40.530">
    <property type="entry name" value="MyTH4 domain"/>
    <property type="match status" value="1"/>
</dbReference>
<protein>
    <submittedName>
        <fullName evidence="3">Uncharacterized protein</fullName>
    </submittedName>
</protein>
<evidence type="ECO:0000256" key="2">
    <source>
        <dbReference type="ARBA" id="ARBA00023054"/>
    </source>
</evidence>
<dbReference type="GO" id="GO:0009887">
    <property type="term" value="P:animal organ morphogenesis"/>
    <property type="evidence" value="ECO:0007669"/>
    <property type="project" value="UniProtKB-ARBA"/>
</dbReference>
<reference evidence="3 4" key="1">
    <citation type="journal article" date="2015" name="Parasit. Vectors">
        <title>Draft genome of the scabies mite.</title>
        <authorList>
            <person name="Rider S.D.Jr."/>
            <person name="Morgan M.S."/>
            <person name="Arlian L.G."/>
        </authorList>
    </citation>
    <scope>NUCLEOTIDE SEQUENCE [LARGE SCALE GENOMIC DNA]</scope>
    <source>
        <strain evidence="3">Arlian Lab</strain>
    </source>
</reference>
<dbReference type="Proteomes" id="UP000616769">
    <property type="component" value="Unassembled WGS sequence"/>
</dbReference>
<dbReference type="SMART" id="SM00233">
    <property type="entry name" value="PH"/>
    <property type="match status" value="2"/>
</dbReference>
<dbReference type="OrthoDB" id="6285196at2759"/>
<evidence type="ECO:0000313" key="3">
    <source>
        <dbReference type="EMBL" id="KPM07812.1"/>
    </source>
</evidence>
<dbReference type="PANTHER" id="PTHR22903">
    <property type="entry name" value="PLEKHH PROTEIN"/>
    <property type="match status" value="1"/>
</dbReference>
<dbReference type="Pfam" id="PF00169">
    <property type="entry name" value="PH"/>
    <property type="match status" value="2"/>
</dbReference>
<dbReference type="Gene3D" id="1.20.80.10">
    <property type="match status" value="1"/>
</dbReference>
<dbReference type="GO" id="GO:0071944">
    <property type="term" value="C:cell periphery"/>
    <property type="evidence" value="ECO:0007669"/>
    <property type="project" value="UniProtKB-ARBA"/>
</dbReference>
<dbReference type="PROSITE" id="PS50003">
    <property type="entry name" value="PH_DOMAIN"/>
    <property type="match status" value="1"/>
</dbReference>
<dbReference type="CDD" id="cd14473">
    <property type="entry name" value="FERM_B-lobe"/>
    <property type="match status" value="1"/>
</dbReference>
<dbReference type="InterPro" id="IPR001849">
    <property type="entry name" value="PH_domain"/>
</dbReference>
<dbReference type="InterPro" id="IPR000857">
    <property type="entry name" value="MyTH4_dom"/>
</dbReference>
<dbReference type="GO" id="GO:0005856">
    <property type="term" value="C:cytoskeleton"/>
    <property type="evidence" value="ECO:0007669"/>
    <property type="project" value="InterPro"/>
</dbReference>
<dbReference type="Pfam" id="PF21989">
    <property type="entry name" value="RA_2"/>
    <property type="match status" value="1"/>
</dbReference>
<dbReference type="AlphaFoldDB" id="A0A132AA20"/>
<dbReference type="InterPro" id="IPR011993">
    <property type="entry name" value="PH-like_dom_sf"/>
</dbReference>
<dbReference type="Gene3D" id="3.10.20.90">
    <property type="entry name" value="Phosphatidylinositol 3-kinase Catalytic Subunit, Chain A, domain 1"/>
    <property type="match status" value="1"/>
</dbReference>
<dbReference type="EMBL" id="JXLN01011899">
    <property type="protein sequence ID" value="KPM07812.1"/>
    <property type="molecule type" value="Genomic_DNA"/>
</dbReference>
<keyword evidence="1" id="KW-0677">Repeat</keyword>
<dbReference type="PROSITE" id="PS50057">
    <property type="entry name" value="FERM_3"/>
    <property type="match status" value="1"/>
</dbReference>
<proteinExistence type="predicted"/>
<accession>A0A132AA20</accession>
<gene>
    <name evidence="3" type="ORF">QR98_0063180</name>
</gene>
<dbReference type="SUPFAM" id="SSF50729">
    <property type="entry name" value="PH domain-like"/>
    <property type="match status" value="2"/>
</dbReference>
<name>A0A132AA20_SARSC</name>
<dbReference type="InterPro" id="IPR035963">
    <property type="entry name" value="FERM_2"/>
</dbReference>
<sequence>MKICSSSSSSSSNLNQTIFSSDRHRQQNLTANTHHSLEKSGYLYKLSGRFKIWKKRWFVLKDSELLYYKRKYDGLNYDGNGMQRQQQRKVGPKAKIFLDQNCSLIRSKEKRFHISYQDGKKNLHLACDSIQSFNDWLHVIGQTLTINNIIKLQDNQCPVIENYITKVRFGHSLKCWTALYSHHLIYFNNPFDKIPIGYTSLKDCTIKEITSIPDIEDVALIYDDLKKKNQFLISVNPKGNSEPIYLLFHSRQDSSLWHYHLKAALAETNMPKTLFENLLDCLLNVESSSSSRDEFYRNEIWNNPLLHCHPQHYSNGDGDQDYEPTISLCDVDLKKEQSILLKSIKLFISVPIDHTAAIDYHIALIQNCFQICLDYPELQAELYYQLIRQSSPTNEILSYSSSIINGHQSFWCAPKSLFNCDNLNKQTQSIENKSDAILDTISISLQQSLQFLSLAISILMPKNQVLWMLKHHIQRFKNQTNNFGQYFLYFEKALTRVLLNGPRKRIPSRMEVLSIIKRNPFLHSHPHSIPVHFANKSYLVIGFDGSTTVREFIEQINLEIGIRDNFLNGLSLFSDDPIEINVEHLLDLNGKLADAISYWESTLRKYNLGKFDPTKLIKLSYRHRLCFASHFKNETEKEKLIWIYEVNEEILRERFPITKDLAIELMSLLIQIEYGNYDECDRHDKILMIASQRFLPMKYHQDASLTEIVTKRWLELKNRSVSDCYG</sequence>
<dbReference type="Pfam" id="PF00784">
    <property type="entry name" value="MyTH4"/>
    <property type="match status" value="1"/>
</dbReference>
<dbReference type="InterPro" id="IPR019748">
    <property type="entry name" value="FERM_central"/>
</dbReference>
<dbReference type="Pfam" id="PF00373">
    <property type="entry name" value="FERM_M"/>
    <property type="match status" value="1"/>
</dbReference>
<evidence type="ECO:0000256" key="1">
    <source>
        <dbReference type="ARBA" id="ARBA00022737"/>
    </source>
</evidence>
<comment type="caution">
    <text evidence="3">The sequence shown here is derived from an EMBL/GenBank/DDBJ whole genome shotgun (WGS) entry which is preliminary data.</text>
</comment>
<organism evidence="3 4">
    <name type="scientific">Sarcoptes scabiei</name>
    <name type="common">Itch mite</name>
    <name type="synonym">Acarus scabiei</name>
    <dbReference type="NCBI Taxonomy" id="52283"/>
    <lineage>
        <taxon>Eukaryota</taxon>
        <taxon>Metazoa</taxon>
        <taxon>Ecdysozoa</taxon>
        <taxon>Arthropoda</taxon>
        <taxon>Chelicerata</taxon>
        <taxon>Arachnida</taxon>
        <taxon>Acari</taxon>
        <taxon>Acariformes</taxon>
        <taxon>Sarcoptiformes</taxon>
        <taxon>Astigmata</taxon>
        <taxon>Psoroptidia</taxon>
        <taxon>Sarcoptoidea</taxon>
        <taxon>Sarcoptidae</taxon>
        <taxon>Sarcoptinae</taxon>
        <taxon>Sarcoptes</taxon>
    </lineage>
</organism>
<dbReference type="InterPro" id="IPR014352">
    <property type="entry name" value="FERM/acyl-CoA-bd_prot_sf"/>
</dbReference>
<dbReference type="InterPro" id="IPR038185">
    <property type="entry name" value="MyTH4_dom_sf"/>
</dbReference>
<dbReference type="PANTHER" id="PTHR22903:SF8">
    <property type="entry name" value="MAX-1A"/>
    <property type="match status" value="1"/>
</dbReference>
<dbReference type="VEuPathDB" id="VectorBase:SSCA004980"/>
<keyword evidence="2" id="KW-0175">Coiled coil</keyword>
<dbReference type="InterPro" id="IPR000299">
    <property type="entry name" value="FERM_domain"/>
</dbReference>
<dbReference type="SMART" id="SM00295">
    <property type="entry name" value="B41"/>
    <property type="match status" value="1"/>
</dbReference>
<dbReference type="InterPro" id="IPR019749">
    <property type="entry name" value="Band_41_domain"/>
</dbReference>
<dbReference type="SUPFAM" id="SSF47031">
    <property type="entry name" value="Second domain of FERM"/>
    <property type="match status" value="1"/>
</dbReference>
<dbReference type="CDD" id="cd17094">
    <property type="entry name" value="FERM_F1_Max1_like"/>
    <property type="match status" value="1"/>
</dbReference>
<dbReference type="GO" id="GO:0048731">
    <property type="term" value="P:system development"/>
    <property type="evidence" value="ECO:0007669"/>
    <property type="project" value="UniProtKB-ARBA"/>
</dbReference>
<dbReference type="Gene3D" id="2.30.29.30">
    <property type="entry name" value="Pleckstrin-homology domain (PH domain)/Phosphotyrosine-binding domain (PTB)"/>
    <property type="match status" value="2"/>
</dbReference>